<keyword evidence="7" id="KW-1185">Reference proteome</keyword>
<evidence type="ECO:0000313" key="5">
    <source>
        <dbReference type="EMBL" id="MFG6298201.1"/>
    </source>
</evidence>
<dbReference type="PANTHER" id="PTHR42760">
    <property type="entry name" value="SHORT-CHAIN DEHYDROGENASES/REDUCTASES FAMILY MEMBER"/>
    <property type="match status" value="1"/>
</dbReference>
<dbReference type="Proteomes" id="UP001605990">
    <property type="component" value="Unassembled WGS sequence"/>
</dbReference>
<dbReference type="Proteomes" id="UP001231701">
    <property type="component" value="Chromosome"/>
</dbReference>
<dbReference type="CDD" id="cd05233">
    <property type="entry name" value="SDR_c"/>
    <property type="match status" value="1"/>
</dbReference>
<dbReference type="InterPro" id="IPR020904">
    <property type="entry name" value="Sc_DH/Rdtase_CS"/>
</dbReference>
<evidence type="ECO:0000256" key="2">
    <source>
        <dbReference type="ARBA" id="ARBA00023002"/>
    </source>
</evidence>
<dbReference type="InterPro" id="IPR002347">
    <property type="entry name" value="SDR_fam"/>
</dbReference>
<evidence type="ECO:0000259" key="3">
    <source>
        <dbReference type="SMART" id="SM00822"/>
    </source>
</evidence>
<feature type="domain" description="Ketoreductase" evidence="3">
    <location>
        <begin position="8"/>
        <end position="186"/>
    </location>
</feature>
<comment type="similarity">
    <text evidence="1">Belongs to the short-chain dehydrogenases/reductases (SDR) family.</text>
</comment>
<evidence type="ECO:0000313" key="4">
    <source>
        <dbReference type="EMBL" id="ALV82322.1"/>
    </source>
</evidence>
<proteinExistence type="inferred from homology"/>
<dbReference type="PRINTS" id="PR00080">
    <property type="entry name" value="SDRFAMILY"/>
</dbReference>
<dbReference type="GO" id="GO:0006633">
    <property type="term" value="P:fatty acid biosynthetic process"/>
    <property type="evidence" value="ECO:0007669"/>
    <property type="project" value="TreeGrafter"/>
</dbReference>
<dbReference type="InterPro" id="IPR057326">
    <property type="entry name" value="KR_dom"/>
</dbReference>
<dbReference type="FunFam" id="3.40.50.720:FF:000084">
    <property type="entry name" value="Short-chain dehydrogenase reductase"/>
    <property type="match status" value="1"/>
</dbReference>
<protein>
    <submittedName>
        <fullName evidence="4">Ketoreductase</fullName>
    </submittedName>
    <submittedName>
        <fullName evidence="5">SDR family NAD(P)-dependent oxidoreductase</fullName>
        <ecNumber evidence="5">1.1.1.-</ecNumber>
    </submittedName>
    <submittedName>
        <fullName evidence="6">SDR family oxidoreductase</fullName>
    </submittedName>
</protein>
<dbReference type="RefSeq" id="WP_019330221.1">
    <property type="nucleotide sequence ID" value="NZ_CP121271.1"/>
</dbReference>
<evidence type="ECO:0000313" key="7">
    <source>
        <dbReference type="Proteomes" id="UP001605990"/>
    </source>
</evidence>
<dbReference type="EMBL" id="JBIENY010000312">
    <property type="protein sequence ID" value="MFG6298201.1"/>
    <property type="molecule type" value="Genomic_DNA"/>
</dbReference>
<sequence length="265" mass="27279">MSLELTDRVMMVTGAGSGIGRAAARLLVGHGARVVLVGRTESALTETTAGLPSSHHLVVPCDVGDDKQVADCVARAVSRFGRLDGAFNNAGTFGSFGPLHQDTADNFDRVIATNLRGVWSCMRGQIEAMLTAGGGAIVNCASVAGHIGHAQSPLYSATKHAVIGLSKSVALQYAGDGIRVNVVSPGSTDTPMLRSLYADPSALAQRARRAPLGRLGKCEEVANAVVWLLSPLAAYVTGQTLGVDGGVTAGSAIPRTNATPEGQHR</sequence>
<gene>
    <name evidence="4" type="primary">bor2C</name>
    <name evidence="5" type="ORF">ACGU38_22860</name>
    <name evidence="6" type="ORF">P7W03_33540</name>
</gene>
<reference evidence="5 7" key="3">
    <citation type="submission" date="2024-10" db="EMBL/GenBank/DDBJ databases">
        <title>Draft genome assembly of a novel steroid transforming actinomycete isolated from African clawed frog Xenopus laevis.</title>
        <authorList>
            <person name="Bragin E."/>
            <person name="Kollerov V."/>
            <person name="Donova M.V."/>
        </authorList>
    </citation>
    <scope>NUCLEOTIDE SEQUENCE [LARGE SCALE GENOMIC DNA]</scope>
    <source>
        <strain evidence="5 7">MTOC-St3</strain>
    </source>
</reference>
<dbReference type="NCBIfam" id="NF005559">
    <property type="entry name" value="PRK07231.1"/>
    <property type="match status" value="1"/>
</dbReference>
<name>A0A0U3K0E9_STRRO</name>
<organism evidence="4">
    <name type="scientific">Streptomyces rochei</name>
    <name type="common">Streptomyces parvullus</name>
    <dbReference type="NCBI Taxonomy" id="1928"/>
    <lineage>
        <taxon>Bacteria</taxon>
        <taxon>Bacillati</taxon>
        <taxon>Actinomycetota</taxon>
        <taxon>Actinomycetes</taxon>
        <taxon>Kitasatosporales</taxon>
        <taxon>Streptomycetaceae</taxon>
        <taxon>Streptomyces</taxon>
        <taxon>Streptomyces rochei group</taxon>
    </lineage>
</organism>
<dbReference type="EC" id="1.1.1.-" evidence="5"/>
<dbReference type="InterPro" id="IPR036291">
    <property type="entry name" value="NAD(P)-bd_dom_sf"/>
</dbReference>
<reference evidence="4" key="1">
    <citation type="submission" date="2015-08" db="EMBL/GenBank/DDBJ databases">
        <title>Discovery of a novel antibiotic invisible to genome mining, by efficient functional screening of genomic libraries.</title>
        <authorList>
            <person name="Xu M."/>
            <person name="Wang Y."/>
            <person name="Liu M."/>
            <person name="Zhao Z."/>
            <person name="Xu L."/>
            <person name="Chen X."/>
            <person name="Gao G."/>
            <person name="Han D."/>
            <person name="Liu L."/>
            <person name="Huang S."/>
            <person name="He X."/>
            <person name="Lin S."/>
            <person name="Kang Q."/>
            <person name="Ou H."/>
            <person name="Zhou H."/>
            <person name="Pang X."/>
            <person name="Deng Z."/>
            <person name="Tao M."/>
        </authorList>
    </citation>
    <scope>NUCLEOTIDE SEQUENCE</scope>
    <source>
        <strain evidence="4">Sal35</strain>
    </source>
</reference>
<dbReference type="EMBL" id="KT362046">
    <property type="protein sequence ID" value="ALV82322.1"/>
    <property type="molecule type" value="Genomic_DNA"/>
</dbReference>
<dbReference type="SUPFAM" id="SSF51735">
    <property type="entry name" value="NAD(P)-binding Rossmann-fold domains"/>
    <property type="match status" value="1"/>
</dbReference>
<keyword evidence="2 5" id="KW-0560">Oxidoreductase</keyword>
<dbReference type="PRINTS" id="PR00081">
    <property type="entry name" value="GDHRDH"/>
</dbReference>
<reference evidence="6" key="2">
    <citation type="submission" date="2023-03" db="EMBL/GenBank/DDBJ databases">
        <title>Borrelidin-producing and root-colonizing Streptomyces rochei is a potent biopesticide for soil-borne oomycete-caused plant diseases.</title>
        <authorList>
            <person name="Zhou D."/>
            <person name="Wang X."/>
            <person name="Navarro-Munoz J.C."/>
            <person name="Li W."/>
            <person name="Li J."/>
            <person name="Jiu M."/>
            <person name="Deng S."/>
            <person name="Ye Y."/>
            <person name="Daly P."/>
            <person name="Wei L."/>
        </authorList>
    </citation>
    <scope>NUCLEOTIDE SEQUENCE</scope>
    <source>
        <strain evidence="6">JK1</strain>
    </source>
</reference>
<dbReference type="Gene3D" id="3.40.50.720">
    <property type="entry name" value="NAD(P)-binding Rossmann-like Domain"/>
    <property type="match status" value="1"/>
</dbReference>
<dbReference type="EMBL" id="CP121271">
    <property type="protein sequence ID" value="WMC90241.1"/>
    <property type="molecule type" value="Genomic_DNA"/>
</dbReference>
<dbReference type="GO" id="GO:0016616">
    <property type="term" value="F:oxidoreductase activity, acting on the CH-OH group of donors, NAD or NADP as acceptor"/>
    <property type="evidence" value="ECO:0007669"/>
    <property type="project" value="TreeGrafter"/>
</dbReference>
<evidence type="ECO:0000313" key="6">
    <source>
        <dbReference type="EMBL" id="WMC90241.1"/>
    </source>
</evidence>
<dbReference type="PROSITE" id="PS00061">
    <property type="entry name" value="ADH_SHORT"/>
    <property type="match status" value="1"/>
</dbReference>
<dbReference type="GO" id="GO:0048038">
    <property type="term" value="F:quinone binding"/>
    <property type="evidence" value="ECO:0007669"/>
    <property type="project" value="TreeGrafter"/>
</dbReference>
<evidence type="ECO:0000256" key="1">
    <source>
        <dbReference type="ARBA" id="ARBA00006484"/>
    </source>
</evidence>
<accession>A0A0U3K0E9</accession>
<dbReference type="GeneID" id="90947066"/>
<dbReference type="AlphaFoldDB" id="A0A0U3K0E9"/>
<dbReference type="Pfam" id="PF13561">
    <property type="entry name" value="adh_short_C2"/>
    <property type="match status" value="1"/>
</dbReference>
<dbReference type="PANTHER" id="PTHR42760:SF133">
    <property type="entry name" value="3-OXOACYL-[ACYL-CARRIER-PROTEIN] REDUCTASE"/>
    <property type="match status" value="1"/>
</dbReference>
<dbReference type="SMART" id="SM00822">
    <property type="entry name" value="PKS_KR"/>
    <property type="match status" value="1"/>
</dbReference>